<feature type="coiled-coil region" evidence="2">
    <location>
        <begin position="230"/>
        <end position="257"/>
    </location>
</feature>
<feature type="compositionally biased region" description="Polar residues" evidence="3">
    <location>
        <begin position="485"/>
        <end position="494"/>
    </location>
</feature>
<evidence type="ECO:0000313" key="4">
    <source>
        <dbReference type="EMBL" id="QQM16345.1"/>
    </source>
</evidence>
<protein>
    <recommendedName>
        <fullName evidence="5">Serine protease</fullName>
    </recommendedName>
</protein>
<feature type="compositionally biased region" description="Polar residues" evidence="3">
    <location>
        <begin position="386"/>
        <end position="395"/>
    </location>
</feature>
<feature type="region of interest" description="Disordered" evidence="3">
    <location>
        <begin position="414"/>
        <end position="494"/>
    </location>
</feature>
<feature type="compositionally biased region" description="Low complexity" evidence="3">
    <location>
        <begin position="452"/>
        <end position="480"/>
    </location>
</feature>
<proteinExistence type="predicted"/>
<sequence length="494" mass="53667">MWTNESLFPGSPFLDIRPPVGQFPIYVAGKDRVVGHGIKIAHFLVVPTHVLDCGEIDFRLQAELPRDKWFEIAPDVSAILAPPDCGIKSAKTAVVVDGLATCASCVRGQGSLGNLFGHGFGTLLYEGSTAPGMSGAAYVQNGRVVGMHLAGGNKVNLGVPIDYLVMRLVPPESSEFAAIDAAMRQARSRKYQYRDTGDPDVVEVRVGNKYFRLSRDEFEQRLGYDVEQERWEAQRRAEIMEDDLAGLREDRRELRRMMRNEAGTASVLVQTKPSVATRDSQTNLPVQNQLVQVQISGDTVATQTESQFLTPRKYNAGVQVVPAAVPTAPVDETDSYLERVLGELAQSVKALTERPTLVPEDPVKEYSGNVVSPTHASGESFRPESGVSSPPAQDTRWVNVTELRGILSDYLSPAPPTYGHATAPQPSVNPSVTTQNNGRGRKPSRAHRTRQRLQQLQARISELSKSATPSPTSTSRGPGSDRSCGGSTQNPAPA</sequence>
<dbReference type="SUPFAM" id="SSF50494">
    <property type="entry name" value="Trypsin-like serine proteases"/>
    <property type="match status" value="1"/>
</dbReference>
<feature type="region of interest" description="Disordered" evidence="3">
    <location>
        <begin position="359"/>
        <end position="395"/>
    </location>
</feature>
<organism evidence="4">
    <name type="scientific">Mafsystermes virus</name>
    <dbReference type="NCBI Taxonomy" id="2796611"/>
    <lineage>
        <taxon>Viruses</taxon>
        <taxon>Riboviria</taxon>
    </lineage>
</organism>
<evidence type="ECO:0000256" key="3">
    <source>
        <dbReference type="SAM" id="MobiDB-lite"/>
    </source>
</evidence>
<evidence type="ECO:0000256" key="2">
    <source>
        <dbReference type="SAM" id="Coils"/>
    </source>
</evidence>
<keyword evidence="2" id="KW-0175">Coiled coil</keyword>
<dbReference type="GO" id="GO:0016787">
    <property type="term" value="F:hydrolase activity"/>
    <property type="evidence" value="ECO:0007669"/>
    <property type="project" value="UniProtKB-KW"/>
</dbReference>
<dbReference type="InterPro" id="IPR043504">
    <property type="entry name" value="Peptidase_S1_PA_chymotrypsin"/>
</dbReference>
<dbReference type="InterPro" id="IPR009003">
    <property type="entry name" value="Peptidase_S1_PA"/>
</dbReference>
<feature type="compositionally biased region" description="Polar residues" evidence="3">
    <location>
        <begin position="424"/>
        <end position="438"/>
    </location>
</feature>
<reference evidence="4" key="1">
    <citation type="journal article" date="2020" name="Viruses">
        <title>Unmapped RNA Virus Diversity in Termites and their Symbionts.</title>
        <authorList>
            <person name="Lay C.L."/>
            <person name="Shi M."/>
            <person name="Bucek A."/>
            <person name="Bourguignon T."/>
            <person name="Lo N."/>
            <person name="Holmes E.C."/>
        </authorList>
    </citation>
    <scope>NUCLEOTIDE SEQUENCE</scope>
    <source>
        <strain evidence="4">KE15_128_2</strain>
    </source>
</reference>
<accession>A0A7T7GV06</accession>
<name>A0A7T7GV06_9VIRU</name>
<keyword evidence="1" id="KW-0378">Hydrolase</keyword>
<feature type="compositionally biased region" description="Basic residues" evidence="3">
    <location>
        <begin position="439"/>
        <end position="451"/>
    </location>
</feature>
<dbReference type="EMBL" id="MW052141">
    <property type="protein sequence ID" value="QQM16345.1"/>
    <property type="molecule type" value="Genomic_RNA"/>
</dbReference>
<evidence type="ECO:0008006" key="5">
    <source>
        <dbReference type="Google" id="ProtNLM"/>
    </source>
</evidence>
<evidence type="ECO:0000256" key="1">
    <source>
        <dbReference type="ARBA" id="ARBA00022801"/>
    </source>
</evidence>
<reference evidence="4" key="2">
    <citation type="submission" date="2020-09" db="EMBL/GenBank/DDBJ databases">
        <authorList>
            <person name="Le Lay C."/>
            <person name="Shi M."/>
            <person name="Bucek A."/>
            <person name="Bourguignon T."/>
            <person name="Lo N."/>
            <person name="Holmes E.C."/>
        </authorList>
    </citation>
    <scope>NUCLEOTIDE SEQUENCE</scope>
    <source>
        <strain evidence="4">KE15_128_2</strain>
    </source>
</reference>
<dbReference type="Gene3D" id="2.40.10.10">
    <property type="entry name" value="Trypsin-like serine proteases"/>
    <property type="match status" value="1"/>
</dbReference>